<dbReference type="Proteomes" id="UP000320653">
    <property type="component" value="Unassembled WGS sequence"/>
</dbReference>
<comment type="subcellular location">
    <subcellularLocation>
        <location evidence="1">Cell membrane</location>
        <topology evidence="1">Multi-pass membrane protein</topology>
    </subcellularLocation>
</comment>
<keyword evidence="8" id="KW-1185">Reference proteome</keyword>
<feature type="transmembrane region" description="Helical" evidence="6">
    <location>
        <begin position="177"/>
        <end position="196"/>
    </location>
</feature>
<evidence type="ECO:0000313" key="7">
    <source>
        <dbReference type="EMBL" id="TWF46477.1"/>
    </source>
</evidence>
<gene>
    <name evidence="7" type="ORF">FHW37_11446</name>
</gene>
<dbReference type="RefSeq" id="WP_145643133.1">
    <property type="nucleotide sequence ID" value="NZ_VIWP01000014.1"/>
</dbReference>
<reference evidence="7 8" key="1">
    <citation type="submission" date="2019-06" db="EMBL/GenBank/DDBJ databases">
        <title>Sorghum-associated microbial communities from plants grown in Nebraska, USA.</title>
        <authorList>
            <person name="Schachtman D."/>
        </authorList>
    </citation>
    <scope>NUCLEOTIDE SEQUENCE [LARGE SCALE GENOMIC DNA]</scope>
    <source>
        <strain evidence="7 8">1225</strain>
    </source>
</reference>
<evidence type="ECO:0000256" key="6">
    <source>
        <dbReference type="SAM" id="Phobius"/>
    </source>
</evidence>
<feature type="transmembrane region" description="Helical" evidence="6">
    <location>
        <begin position="297"/>
        <end position="318"/>
    </location>
</feature>
<keyword evidence="5 6" id="KW-0472">Membrane</keyword>
<dbReference type="PANTHER" id="PTHR30482">
    <property type="entry name" value="HIGH-AFFINITY BRANCHED-CHAIN AMINO ACID TRANSPORT SYSTEM PERMEASE"/>
    <property type="match status" value="1"/>
</dbReference>
<comment type="caution">
    <text evidence="7">The sequence shown here is derived from an EMBL/GenBank/DDBJ whole genome shotgun (WGS) entry which is preliminary data.</text>
</comment>
<evidence type="ECO:0000256" key="1">
    <source>
        <dbReference type="ARBA" id="ARBA00004651"/>
    </source>
</evidence>
<dbReference type="CDD" id="cd06581">
    <property type="entry name" value="TM_PBP1_LivM_like"/>
    <property type="match status" value="1"/>
</dbReference>
<feature type="transmembrane region" description="Helical" evidence="6">
    <location>
        <begin position="263"/>
        <end position="285"/>
    </location>
</feature>
<proteinExistence type="predicted"/>
<feature type="transmembrane region" description="Helical" evidence="6">
    <location>
        <begin position="226"/>
        <end position="251"/>
    </location>
</feature>
<feature type="transmembrane region" description="Helical" evidence="6">
    <location>
        <begin position="28"/>
        <end position="47"/>
    </location>
</feature>
<evidence type="ECO:0000256" key="5">
    <source>
        <dbReference type="ARBA" id="ARBA00023136"/>
    </source>
</evidence>
<evidence type="ECO:0000313" key="8">
    <source>
        <dbReference type="Proteomes" id="UP000320653"/>
    </source>
</evidence>
<evidence type="ECO:0000256" key="4">
    <source>
        <dbReference type="ARBA" id="ARBA00022989"/>
    </source>
</evidence>
<organism evidence="7 8">
    <name type="scientific">Neorhizobium alkalisoli</name>
    <dbReference type="NCBI Taxonomy" id="528178"/>
    <lineage>
        <taxon>Bacteria</taxon>
        <taxon>Pseudomonadati</taxon>
        <taxon>Pseudomonadota</taxon>
        <taxon>Alphaproteobacteria</taxon>
        <taxon>Hyphomicrobiales</taxon>
        <taxon>Rhizobiaceae</taxon>
        <taxon>Rhizobium/Agrobacterium group</taxon>
        <taxon>Neorhizobium</taxon>
    </lineage>
</organism>
<dbReference type="InterPro" id="IPR043428">
    <property type="entry name" value="LivM-like"/>
</dbReference>
<dbReference type="OrthoDB" id="9804361at2"/>
<dbReference type="Pfam" id="PF02653">
    <property type="entry name" value="BPD_transp_2"/>
    <property type="match status" value="1"/>
</dbReference>
<dbReference type="AlphaFoldDB" id="A0A561Q815"/>
<name>A0A561Q815_9HYPH</name>
<dbReference type="InterPro" id="IPR001851">
    <property type="entry name" value="ABC_transp_permease"/>
</dbReference>
<accession>A0A561Q815</accession>
<keyword evidence="4 6" id="KW-1133">Transmembrane helix</keyword>
<dbReference type="GO" id="GO:0015658">
    <property type="term" value="F:branched-chain amino acid transmembrane transporter activity"/>
    <property type="evidence" value="ECO:0007669"/>
    <property type="project" value="InterPro"/>
</dbReference>
<feature type="transmembrane region" description="Helical" evidence="6">
    <location>
        <begin position="54"/>
        <end position="82"/>
    </location>
</feature>
<sequence length="337" mass="36615">MSDVIHNSSATSTASGRTERSATASKTYAAFLVIGLLLLLIAPAFLYPIFLMKLLCFALFACAFNLLLGYTGLLSFGHATFFGGAAYFTAHVVKEWGFPPEIGILVGAAGAAFLGLIMGFFAIRRQGIYFAMITLALSQMFFFFCLQASFTHGEDGIQSVPRGHLFGFIDLANTTNMYYFVLGVFLIGMIVIWRFINSPFGMILKSIRENEQRAISLGYSVARYKLGAFVMSAALAGLAGGTKALVFQFATLTDVGWQMSGEVILMTLLGGIGTLIGPIFGAGLVVTLQNYLATSQFPVTIITGVVFMICVLLFRRGIIGEFYASRLGRKLGFEHRR</sequence>
<evidence type="ECO:0000256" key="2">
    <source>
        <dbReference type="ARBA" id="ARBA00022475"/>
    </source>
</evidence>
<evidence type="ECO:0000256" key="3">
    <source>
        <dbReference type="ARBA" id="ARBA00022692"/>
    </source>
</evidence>
<dbReference type="PANTHER" id="PTHR30482:SF17">
    <property type="entry name" value="ABC TRANSPORTER ATP-BINDING PROTEIN"/>
    <property type="match status" value="1"/>
</dbReference>
<protein>
    <submittedName>
        <fullName evidence="7">Amino acid/amide ABC transporter membrane protein 2 (HAAT family)</fullName>
    </submittedName>
</protein>
<keyword evidence="3 6" id="KW-0812">Transmembrane</keyword>
<dbReference type="GO" id="GO:0005886">
    <property type="term" value="C:plasma membrane"/>
    <property type="evidence" value="ECO:0007669"/>
    <property type="project" value="UniProtKB-SubCell"/>
</dbReference>
<feature type="transmembrane region" description="Helical" evidence="6">
    <location>
        <begin position="128"/>
        <end position="150"/>
    </location>
</feature>
<dbReference type="EMBL" id="VIWP01000014">
    <property type="protein sequence ID" value="TWF46477.1"/>
    <property type="molecule type" value="Genomic_DNA"/>
</dbReference>
<feature type="transmembrane region" description="Helical" evidence="6">
    <location>
        <begin position="102"/>
        <end position="121"/>
    </location>
</feature>
<keyword evidence="2" id="KW-1003">Cell membrane</keyword>